<accession>A0A919Y0V4</accession>
<proteinExistence type="predicted"/>
<organism evidence="2 3">
    <name type="scientific">Paenibacillus apis</name>
    <dbReference type="NCBI Taxonomy" id="1792174"/>
    <lineage>
        <taxon>Bacteria</taxon>
        <taxon>Bacillati</taxon>
        <taxon>Bacillota</taxon>
        <taxon>Bacilli</taxon>
        <taxon>Bacillales</taxon>
        <taxon>Paenibacillaceae</taxon>
        <taxon>Paenibacillus</taxon>
    </lineage>
</organism>
<dbReference type="EMBL" id="BORS01000007">
    <property type="protein sequence ID" value="GIO42529.1"/>
    <property type="molecule type" value="Genomic_DNA"/>
</dbReference>
<reference evidence="2" key="1">
    <citation type="submission" date="2021-03" db="EMBL/GenBank/DDBJ databases">
        <title>Antimicrobial resistance genes in bacteria isolated from Japanese honey, and their potential for conferring macrolide and lincosamide resistance in the American foulbrood pathogen Paenibacillus larvae.</title>
        <authorList>
            <person name="Okamoto M."/>
            <person name="Kumagai M."/>
            <person name="Kanamori H."/>
            <person name="Takamatsu D."/>
        </authorList>
    </citation>
    <scope>NUCLEOTIDE SEQUENCE</scope>
    <source>
        <strain evidence="2">J41TS4</strain>
    </source>
</reference>
<protein>
    <submittedName>
        <fullName evidence="2">Uncharacterized protein</fullName>
    </submittedName>
</protein>
<gene>
    <name evidence="2" type="ORF">J41TS4_22870</name>
</gene>
<dbReference type="AlphaFoldDB" id="A0A919Y0V4"/>
<dbReference type="Proteomes" id="UP000678895">
    <property type="component" value="Unassembled WGS sequence"/>
</dbReference>
<evidence type="ECO:0000313" key="2">
    <source>
        <dbReference type="EMBL" id="GIO42529.1"/>
    </source>
</evidence>
<comment type="caution">
    <text evidence="2">The sequence shown here is derived from an EMBL/GenBank/DDBJ whole genome shotgun (WGS) entry which is preliminary data.</text>
</comment>
<feature type="coiled-coil region" evidence="1">
    <location>
        <begin position="33"/>
        <end position="60"/>
    </location>
</feature>
<name>A0A919Y0V4_9BACL</name>
<keyword evidence="1" id="KW-0175">Coiled coil</keyword>
<keyword evidence="3" id="KW-1185">Reference proteome</keyword>
<sequence>MEQRIKAIVEALKGLKHSDWLRVKQHIDMAYTSQAAKVKIDDLENVEKNLNREFKGYSQSE</sequence>
<evidence type="ECO:0000313" key="3">
    <source>
        <dbReference type="Proteomes" id="UP000678895"/>
    </source>
</evidence>
<evidence type="ECO:0000256" key="1">
    <source>
        <dbReference type="SAM" id="Coils"/>
    </source>
</evidence>
<dbReference type="RefSeq" id="WP_301627341.1">
    <property type="nucleotide sequence ID" value="NZ_BORS01000007.1"/>
</dbReference>